<dbReference type="Gene3D" id="3.30.70.970">
    <property type="entry name" value="RraB-like"/>
    <property type="match status" value="1"/>
</dbReference>
<feature type="domain" description="Regulator of ribonuclease activity B" evidence="2">
    <location>
        <begin position="23"/>
        <end position="99"/>
    </location>
</feature>
<dbReference type="SUPFAM" id="SSF89946">
    <property type="entry name" value="Hypothetical protein VC0424"/>
    <property type="match status" value="1"/>
</dbReference>
<evidence type="ECO:0000313" key="4">
    <source>
        <dbReference type="Proteomes" id="UP000291822"/>
    </source>
</evidence>
<accession>A0A4R0YX82</accession>
<keyword evidence="4" id="KW-1185">Reference proteome</keyword>
<dbReference type="AlphaFoldDB" id="A0A4R0YX82"/>
<proteinExistence type="predicted"/>
<reference evidence="3 4" key="1">
    <citation type="submission" date="2019-02" db="EMBL/GenBank/DDBJ databases">
        <title>Dyella amyloliquefaciens sp. nov., isolated from forest soil.</title>
        <authorList>
            <person name="Gao Z.-H."/>
            <person name="Qiu L.-H."/>
        </authorList>
    </citation>
    <scope>NUCLEOTIDE SEQUENCE [LARGE SCALE GENOMIC DNA]</scope>
    <source>
        <strain evidence="3 4">KACC 12747</strain>
    </source>
</reference>
<dbReference type="Pfam" id="PF06877">
    <property type="entry name" value="RraB"/>
    <property type="match status" value="1"/>
</dbReference>
<dbReference type="InterPro" id="IPR009671">
    <property type="entry name" value="RraB_dom"/>
</dbReference>
<sequence>MQRIRHRGMLEQPCEAWRSAGVPRMIGPLAWFDRQGANHGFVQYLGAKGYKASDAGPRGEGLQAVAFSRVDPPAGIDDMTTDPDASSRAHDGEYDGWGCSVV</sequence>
<gene>
    <name evidence="3" type="ORF">EZM97_00375</name>
</gene>
<feature type="region of interest" description="Disordered" evidence="1">
    <location>
        <begin position="72"/>
        <end position="102"/>
    </location>
</feature>
<protein>
    <recommendedName>
        <fullName evidence="2">Regulator of ribonuclease activity B domain-containing protein</fullName>
    </recommendedName>
</protein>
<dbReference type="InterPro" id="IPR036701">
    <property type="entry name" value="RraB-like_sf"/>
</dbReference>
<name>A0A4R0YX82_9GAMM</name>
<organism evidence="3 4">
    <name type="scientific">Dyella soli</name>
    <dbReference type="NCBI Taxonomy" id="522319"/>
    <lineage>
        <taxon>Bacteria</taxon>
        <taxon>Pseudomonadati</taxon>
        <taxon>Pseudomonadota</taxon>
        <taxon>Gammaproteobacteria</taxon>
        <taxon>Lysobacterales</taxon>
        <taxon>Rhodanobacteraceae</taxon>
        <taxon>Dyella</taxon>
    </lineage>
</organism>
<comment type="caution">
    <text evidence="3">The sequence shown here is derived from an EMBL/GenBank/DDBJ whole genome shotgun (WGS) entry which is preliminary data.</text>
</comment>
<dbReference type="Proteomes" id="UP000291822">
    <property type="component" value="Unassembled WGS sequence"/>
</dbReference>
<evidence type="ECO:0000256" key="1">
    <source>
        <dbReference type="SAM" id="MobiDB-lite"/>
    </source>
</evidence>
<evidence type="ECO:0000313" key="3">
    <source>
        <dbReference type="EMBL" id="TCI11864.1"/>
    </source>
</evidence>
<evidence type="ECO:0000259" key="2">
    <source>
        <dbReference type="Pfam" id="PF06877"/>
    </source>
</evidence>
<dbReference type="EMBL" id="SJTG01000001">
    <property type="protein sequence ID" value="TCI11864.1"/>
    <property type="molecule type" value="Genomic_DNA"/>
</dbReference>